<dbReference type="PANTHER" id="PTHR34595">
    <property type="entry name" value="BLR5612 PROTEIN"/>
    <property type="match status" value="1"/>
</dbReference>
<evidence type="ECO:0000259" key="1">
    <source>
        <dbReference type="Pfam" id="PF04168"/>
    </source>
</evidence>
<protein>
    <recommendedName>
        <fullName evidence="1">DUF403 domain-containing protein</fullName>
    </recommendedName>
</protein>
<dbReference type="Pfam" id="PF04168">
    <property type="entry name" value="Alpha-E"/>
    <property type="match status" value="1"/>
</dbReference>
<feature type="domain" description="DUF403" evidence="1">
    <location>
        <begin position="1"/>
        <end position="296"/>
    </location>
</feature>
<dbReference type="RefSeq" id="WP_129458383.1">
    <property type="nucleotide sequence ID" value="NZ_PPCV01000003.1"/>
</dbReference>
<dbReference type="EMBL" id="PPCV01000003">
    <property type="protein sequence ID" value="RXW32771.1"/>
    <property type="molecule type" value="Genomic_DNA"/>
</dbReference>
<dbReference type="InterPro" id="IPR051680">
    <property type="entry name" value="ATP-dep_Glu-Cys_Ligase-2"/>
</dbReference>
<dbReference type="PANTHER" id="PTHR34595:SF7">
    <property type="entry name" value="SLL1039 PROTEIN"/>
    <property type="match status" value="1"/>
</dbReference>
<dbReference type="OrthoDB" id="9803532at2"/>
<dbReference type="InterPro" id="IPR007296">
    <property type="entry name" value="DUF403"/>
</dbReference>
<accession>A0A4Q2EH70</accession>
<keyword evidence="3" id="KW-1185">Reference proteome</keyword>
<dbReference type="Proteomes" id="UP000290624">
    <property type="component" value="Unassembled WGS sequence"/>
</dbReference>
<reference evidence="2 3" key="1">
    <citation type="submission" date="2018-01" db="EMBL/GenBank/DDBJ databases">
        <title>Lactibacter flavus gen. nov., sp. nov., a novel bacterium of the family Propionibacteriaceae isolated from raw milk and dairy products.</title>
        <authorList>
            <person name="Wenning M."/>
            <person name="Breitenwieser F."/>
            <person name="Huptas C."/>
            <person name="von Neubeck M."/>
            <person name="Busse H.-J."/>
            <person name="Scherer S."/>
        </authorList>
    </citation>
    <scope>NUCLEOTIDE SEQUENCE [LARGE SCALE GENOMIC DNA]</scope>
    <source>
        <strain evidence="2 3">VG341</strain>
    </source>
</reference>
<name>A0A4Q2EH70_9ACTN</name>
<comment type="caution">
    <text evidence="2">The sequence shown here is derived from an EMBL/GenBank/DDBJ whole genome shotgun (WGS) entry which is preliminary data.</text>
</comment>
<organism evidence="2 3">
    <name type="scientific">Propioniciclava flava</name>
    <dbReference type="NCBI Taxonomy" id="2072026"/>
    <lineage>
        <taxon>Bacteria</taxon>
        <taxon>Bacillati</taxon>
        <taxon>Actinomycetota</taxon>
        <taxon>Actinomycetes</taxon>
        <taxon>Propionibacteriales</taxon>
        <taxon>Propionibacteriaceae</taxon>
        <taxon>Propioniciclava</taxon>
    </lineage>
</organism>
<dbReference type="AlphaFoldDB" id="A0A4Q2EH70"/>
<evidence type="ECO:0000313" key="3">
    <source>
        <dbReference type="Proteomes" id="UP000290624"/>
    </source>
</evidence>
<sequence length="309" mass="34403">MLSRIAESLYWIGRYVERAEDTSRLLEVYLQLLVEDPSVDTRLSTVTLFAVLGMEPPAGPVSSQEVLRTIQNHPTAACSILASLGGGRESARRARETVPPEMWESLNTTWNSVRTDESRRRRPLAALAFVRDRCVLISGIADTTMSHDEGWQFLQLGRQLERVDMMARLLLWVSANRRSMSAWNNALRASGALHAYRRTHGAATLGHDAAEFLLLDRLFPRSVVHSLSRAEEALAELEPGSRRSGFPSEGLRLLGRARAELEYQSLSEVLTDLPDRLRQLQQVCVDVDAAIAHRYFVGSLAPVWSGGAA</sequence>
<gene>
    <name evidence="2" type="ORF">C1706_06430</name>
</gene>
<evidence type="ECO:0000313" key="2">
    <source>
        <dbReference type="EMBL" id="RXW32771.1"/>
    </source>
</evidence>
<proteinExistence type="predicted"/>